<sequence length="287" mass="32194">MAEYWKSAPRYWCKQCKIFIRDTAFEKAQHEATGKHQGNLKRFLRDIHRDNERQQRETQRAKNEVERLRQTVAGNAPGKSSDAAPWKRAPPVSEVPRRPASLDERKKQMAQLADMGVAIPEEYRGDMALAGEWQTLSEKVIGAEEGEKTGPSLGVRKRKHEGDEEEEEAKREAERFVSKGWGSRTREYPGAQDDEDLDALLESSKEVKKARPSSSEVAPTESVKEADNVPAKDEADPVATESDQVPKTEHEPAEAAAVPLTPAAKSEPEEPTSGVVFKKRKPKVMRK</sequence>
<feature type="compositionally biased region" description="Basic and acidic residues" evidence="4">
    <location>
        <begin position="168"/>
        <end position="177"/>
    </location>
</feature>
<keyword evidence="3" id="KW-0862">Zinc</keyword>
<evidence type="ECO:0000313" key="6">
    <source>
        <dbReference type="EMBL" id="KAE8396490.1"/>
    </source>
</evidence>
<dbReference type="PANTHER" id="PTHR13173">
    <property type="entry name" value="WW DOMAIN BINDING PROTEIN 4"/>
    <property type="match status" value="1"/>
</dbReference>
<proteinExistence type="predicted"/>
<feature type="region of interest" description="Disordered" evidence="4">
    <location>
        <begin position="140"/>
        <end position="287"/>
    </location>
</feature>
<organism evidence="6">
    <name type="scientific">Petromyces alliaceus</name>
    <name type="common">Aspergillus alliaceus</name>
    <dbReference type="NCBI Taxonomy" id="209559"/>
    <lineage>
        <taxon>Eukaryota</taxon>
        <taxon>Fungi</taxon>
        <taxon>Dikarya</taxon>
        <taxon>Ascomycota</taxon>
        <taxon>Pezizomycotina</taxon>
        <taxon>Eurotiomycetes</taxon>
        <taxon>Eurotiomycetidae</taxon>
        <taxon>Eurotiales</taxon>
        <taxon>Aspergillaceae</taxon>
        <taxon>Aspergillus</taxon>
        <taxon>Aspergillus subgen. Circumdati</taxon>
    </lineage>
</organism>
<evidence type="ECO:0000259" key="5">
    <source>
        <dbReference type="SMART" id="SM00451"/>
    </source>
</evidence>
<dbReference type="Proteomes" id="UP000326877">
    <property type="component" value="Unassembled WGS sequence"/>
</dbReference>
<dbReference type="GO" id="GO:0000398">
    <property type="term" value="P:mRNA splicing, via spliceosome"/>
    <property type="evidence" value="ECO:0007669"/>
    <property type="project" value="InterPro"/>
</dbReference>
<dbReference type="Gene3D" id="3.30.160.60">
    <property type="entry name" value="Classic Zinc Finger"/>
    <property type="match status" value="1"/>
</dbReference>
<feature type="compositionally biased region" description="Basic and acidic residues" evidence="4">
    <location>
        <begin position="222"/>
        <end position="235"/>
    </location>
</feature>
<evidence type="ECO:0000256" key="1">
    <source>
        <dbReference type="ARBA" id="ARBA00022723"/>
    </source>
</evidence>
<feature type="domain" description="U1-type" evidence="5">
    <location>
        <begin position="8"/>
        <end position="43"/>
    </location>
</feature>
<accession>A0A5N7CQD2</accession>
<dbReference type="InterPro" id="IPR036236">
    <property type="entry name" value="Znf_C2H2_sf"/>
</dbReference>
<dbReference type="PANTHER" id="PTHR13173:SF10">
    <property type="entry name" value="WW DOMAIN-BINDING PROTEIN 4"/>
    <property type="match status" value="1"/>
</dbReference>
<feature type="compositionally biased region" description="Basic and acidic residues" evidence="4">
    <location>
        <begin position="95"/>
        <end position="107"/>
    </location>
</feature>
<dbReference type="AlphaFoldDB" id="A0A5N7CQD2"/>
<dbReference type="OrthoDB" id="191651at2759"/>
<dbReference type="Pfam" id="PF06220">
    <property type="entry name" value="zf-U1"/>
    <property type="match status" value="1"/>
</dbReference>
<dbReference type="InterPro" id="IPR003604">
    <property type="entry name" value="Matrin/U1-like-C_Znf_C2H2"/>
</dbReference>
<name>A0A5N7CQD2_PETAA</name>
<feature type="compositionally biased region" description="Low complexity" evidence="4">
    <location>
        <begin position="254"/>
        <end position="264"/>
    </location>
</feature>
<reference evidence="6" key="1">
    <citation type="submission" date="2019-04" db="EMBL/GenBank/DDBJ databases">
        <title>Friends and foes A comparative genomics studyof 23 Aspergillus species from section Flavi.</title>
        <authorList>
            <consortium name="DOE Joint Genome Institute"/>
            <person name="Kjaerbolling I."/>
            <person name="Vesth T."/>
            <person name="Frisvad J.C."/>
            <person name="Nybo J.L."/>
            <person name="Theobald S."/>
            <person name="Kildgaard S."/>
            <person name="Isbrandt T."/>
            <person name="Kuo A."/>
            <person name="Sato A."/>
            <person name="Lyhne E.K."/>
            <person name="Kogle M.E."/>
            <person name="Wiebenga A."/>
            <person name="Kun R.S."/>
            <person name="Lubbers R.J."/>
            <person name="Makela M.R."/>
            <person name="Barry K."/>
            <person name="Chovatia M."/>
            <person name="Clum A."/>
            <person name="Daum C."/>
            <person name="Haridas S."/>
            <person name="He G."/>
            <person name="LaButti K."/>
            <person name="Lipzen A."/>
            <person name="Mondo S."/>
            <person name="Riley R."/>
            <person name="Salamov A."/>
            <person name="Simmons B.A."/>
            <person name="Magnuson J.K."/>
            <person name="Henrissat B."/>
            <person name="Mortensen U.H."/>
            <person name="Larsen T.O."/>
            <person name="Devries R.P."/>
            <person name="Grigoriev I.V."/>
            <person name="Machida M."/>
            <person name="Baker S.E."/>
            <person name="Andersen M.R."/>
        </authorList>
    </citation>
    <scope>NUCLEOTIDE SEQUENCE [LARGE SCALE GENOMIC DNA]</scope>
    <source>
        <strain evidence="6">IBT 14317</strain>
    </source>
</reference>
<protein>
    <submittedName>
        <fullName evidence="6">Putative formin binding protein</fullName>
    </submittedName>
</protein>
<evidence type="ECO:0000256" key="3">
    <source>
        <dbReference type="ARBA" id="ARBA00022833"/>
    </source>
</evidence>
<keyword evidence="2" id="KW-0863">Zinc-finger</keyword>
<gene>
    <name evidence="6" type="ORF">BDV23DRAFT_177486</name>
</gene>
<feature type="region of interest" description="Disordered" evidence="4">
    <location>
        <begin position="47"/>
        <end position="109"/>
    </location>
</feature>
<feature type="compositionally biased region" description="Basic and acidic residues" evidence="4">
    <location>
        <begin position="47"/>
        <end position="69"/>
    </location>
</feature>
<feature type="compositionally biased region" description="Basic residues" evidence="4">
    <location>
        <begin position="277"/>
        <end position="287"/>
    </location>
</feature>
<dbReference type="SUPFAM" id="SSF57667">
    <property type="entry name" value="beta-beta-alpha zinc fingers"/>
    <property type="match status" value="1"/>
</dbReference>
<evidence type="ECO:0000256" key="2">
    <source>
        <dbReference type="ARBA" id="ARBA00022771"/>
    </source>
</evidence>
<evidence type="ECO:0000256" key="4">
    <source>
        <dbReference type="SAM" id="MobiDB-lite"/>
    </source>
</evidence>
<dbReference type="SMART" id="SM00451">
    <property type="entry name" value="ZnF_U1"/>
    <property type="match status" value="1"/>
</dbReference>
<dbReference type="InterPro" id="IPR040023">
    <property type="entry name" value="WBP4"/>
</dbReference>
<dbReference type="EMBL" id="ML735214">
    <property type="protein sequence ID" value="KAE8396490.1"/>
    <property type="molecule type" value="Genomic_DNA"/>
</dbReference>
<dbReference type="GO" id="GO:0071011">
    <property type="term" value="C:precatalytic spliceosome"/>
    <property type="evidence" value="ECO:0007669"/>
    <property type="project" value="TreeGrafter"/>
</dbReference>
<dbReference type="GO" id="GO:0003723">
    <property type="term" value="F:RNA binding"/>
    <property type="evidence" value="ECO:0007669"/>
    <property type="project" value="TreeGrafter"/>
</dbReference>
<dbReference type="GO" id="GO:0008270">
    <property type="term" value="F:zinc ion binding"/>
    <property type="evidence" value="ECO:0007669"/>
    <property type="project" value="UniProtKB-KW"/>
</dbReference>
<keyword evidence="1" id="KW-0479">Metal-binding</keyword>
<feature type="compositionally biased region" description="Basic and acidic residues" evidence="4">
    <location>
        <begin position="244"/>
        <end position="253"/>
    </location>
</feature>
<dbReference type="InterPro" id="IPR013085">
    <property type="entry name" value="U1-CZ_Znf_C2H2"/>
</dbReference>